<dbReference type="SUPFAM" id="SSF47413">
    <property type="entry name" value="lambda repressor-like DNA-binding domains"/>
    <property type="match status" value="1"/>
</dbReference>
<dbReference type="RefSeq" id="WP_060550474.1">
    <property type="nucleotide sequence ID" value="NZ_JYLI01000031.1"/>
</dbReference>
<protein>
    <submittedName>
        <fullName evidence="1">Helix-turn-helix domain-containing protein</fullName>
    </submittedName>
</protein>
<organism evidence="1 2">
    <name type="scientific">Pseudomonas poae</name>
    <dbReference type="NCBI Taxonomy" id="200451"/>
    <lineage>
        <taxon>Bacteria</taxon>
        <taxon>Pseudomonadati</taxon>
        <taxon>Pseudomonadota</taxon>
        <taxon>Gammaproteobacteria</taxon>
        <taxon>Pseudomonadales</taxon>
        <taxon>Pseudomonadaceae</taxon>
        <taxon>Pseudomonas</taxon>
    </lineage>
</organism>
<dbReference type="Gene3D" id="1.10.260.40">
    <property type="entry name" value="lambda repressor-like DNA-binding domains"/>
    <property type="match status" value="1"/>
</dbReference>
<evidence type="ECO:0000313" key="1">
    <source>
        <dbReference type="EMBL" id="SDN99857.1"/>
    </source>
</evidence>
<evidence type="ECO:0000313" key="2">
    <source>
        <dbReference type="Proteomes" id="UP000181903"/>
    </source>
</evidence>
<dbReference type="EMBL" id="LT629706">
    <property type="protein sequence ID" value="SDN99857.1"/>
    <property type="molecule type" value="Genomic_DNA"/>
</dbReference>
<sequence length="151" mass="16840">MDYLEALGQVLREVRVAVGLNREGCAQVLNRDNLAKVEQGRQAISLLKLNSLCQCLGISQSLVLTAVEARLADIDLKAYRCRQEDDFNRMVNDGVLSRSINHDAIRGARGKRADENRSAIQALQAEGLAKMEVVRRLGLSRATIDRHWLKS</sequence>
<accession>A0ABY0RFV4</accession>
<dbReference type="InterPro" id="IPR010982">
    <property type="entry name" value="Lambda_DNA-bd_dom_sf"/>
</dbReference>
<reference evidence="1 2" key="1">
    <citation type="submission" date="2016-10" db="EMBL/GenBank/DDBJ databases">
        <authorList>
            <person name="Varghese N."/>
            <person name="Submissions S."/>
        </authorList>
    </citation>
    <scope>NUCLEOTIDE SEQUENCE [LARGE SCALE GENOMIC DNA]</scope>
    <source>
        <strain evidence="1 2">BS2776</strain>
    </source>
</reference>
<gene>
    <name evidence="1" type="ORF">SAMN04490208_2188</name>
</gene>
<dbReference type="Proteomes" id="UP000181903">
    <property type="component" value="Chromosome I"/>
</dbReference>
<keyword evidence="2" id="KW-1185">Reference proteome</keyword>
<proteinExistence type="predicted"/>
<name>A0ABY0RFV4_9PSED</name>